<dbReference type="EMBL" id="LJAM02000007">
    <property type="protein sequence ID" value="RAP72965.1"/>
    <property type="molecule type" value="Genomic_DNA"/>
</dbReference>
<dbReference type="Proteomes" id="UP000244334">
    <property type="component" value="Unassembled WGS sequence"/>
</dbReference>
<protein>
    <submittedName>
        <fullName evidence="1">Uncharacterized protein</fullName>
    </submittedName>
</protein>
<comment type="caution">
    <text evidence="1">The sequence shown here is derived from an EMBL/GenBank/DDBJ whole genome shotgun (WGS) entry which is preliminary data.</text>
</comment>
<sequence length="41" mass="4713">MKASELFRYEDGLLFWRIKPARWMRVGDKAGGKTKGAVLDN</sequence>
<gene>
    <name evidence="1" type="ORF">ACZ87_00248</name>
</gene>
<name>A0A328TW19_9GAMM</name>
<proteinExistence type="predicted"/>
<dbReference type="AlphaFoldDB" id="A0A328TW19"/>
<evidence type="ECO:0000313" key="1">
    <source>
        <dbReference type="EMBL" id="RAP72965.1"/>
    </source>
</evidence>
<reference evidence="1" key="1">
    <citation type="submission" date="2018-04" db="EMBL/GenBank/DDBJ databases">
        <title>Genomes of the Obligate Erwinia dacicola and Facultative Enterobacter sp. OLF Endosymbionts of the Olive Fruit fly, Bactrocera oleae.</title>
        <authorList>
            <person name="Estes A.M."/>
            <person name="Hearn D.J."/>
            <person name="Agarwal S."/>
            <person name="Pierson E.A."/>
            <person name="Dunning-Hotopp J.C."/>
        </authorList>
    </citation>
    <scope>NUCLEOTIDE SEQUENCE [LARGE SCALE GENOMIC DNA]</scope>
    <source>
        <strain evidence="1">Oroville</strain>
    </source>
</reference>
<organism evidence="1 2">
    <name type="scientific">Candidatus Erwinia dacicola</name>
    <dbReference type="NCBI Taxonomy" id="252393"/>
    <lineage>
        <taxon>Bacteria</taxon>
        <taxon>Pseudomonadati</taxon>
        <taxon>Pseudomonadota</taxon>
        <taxon>Gammaproteobacteria</taxon>
        <taxon>Enterobacterales</taxon>
        <taxon>Erwiniaceae</taxon>
        <taxon>Erwinia</taxon>
    </lineage>
</organism>
<accession>A0A328TW19</accession>
<keyword evidence="2" id="KW-1185">Reference proteome</keyword>
<evidence type="ECO:0000313" key="2">
    <source>
        <dbReference type="Proteomes" id="UP000244334"/>
    </source>
</evidence>